<organism evidence="3 4">
    <name type="scientific">Paraoerskovia sediminicola</name>
    <dbReference type="NCBI Taxonomy" id="1138587"/>
    <lineage>
        <taxon>Bacteria</taxon>
        <taxon>Bacillati</taxon>
        <taxon>Actinomycetota</taxon>
        <taxon>Actinomycetes</taxon>
        <taxon>Micrococcales</taxon>
        <taxon>Cellulomonadaceae</taxon>
        <taxon>Paraoerskovia</taxon>
    </lineage>
</organism>
<dbReference type="Proteomes" id="UP001321475">
    <property type="component" value="Chromosome"/>
</dbReference>
<accession>A0ABM8G4K1</accession>
<dbReference type="EMBL" id="AP027729">
    <property type="protein sequence ID" value="BDZ42959.1"/>
    <property type="molecule type" value="Genomic_DNA"/>
</dbReference>
<evidence type="ECO:0000256" key="1">
    <source>
        <dbReference type="SAM" id="MobiDB-lite"/>
    </source>
</evidence>
<feature type="transmembrane region" description="Helical" evidence="2">
    <location>
        <begin position="107"/>
        <end position="128"/>
    </location>
</feature>
<evidence type="ECO:0000313" key="4">
    <source>
        <dbReference type="Proteomes" id="UP001321475"/>
    </source>
</evidence>
<sequence>MGDATNDDDRTQERSAPGPAGDGPTAGSGPAGQPDARGSGDVFRVALRDVVVMLICLAIVGVGVGVLVDGARGAWGALLGVAIALVFSGTTVWAMHRTAGSSATTMAAVVMGSWIAKMVVVVAALVVLRGMDFYNTYVFAAVLLVGTIGSAFVDYRAVDRSRVPYVEPGSRDGAP</sequence>
<name>A0ABM8G4K1_9CELL</name>
<feature type="compositionally biased region" description="Gly residues" evidence="1">
    <location>
        <begin position="20"/>
        <end position="30"/>
    </location>
</feature>
<gene>
    <name evidence="3" type="ORF">GCM10025865_22580</name>
</gene>
<proteinExistence type="predicted"/>
<protein>
    <recommendedName>
        <fullName evidence="5">ATP synthase protein I</fullName>
    </recommendedName>
</protein>
<keyword evidence="2" id="KW-0472">Membrane</keyword>
<keyword evidence="4" id="KW-1185">Reference proteome</keyword>
<evidence type="ECO:0008006" key="5">
    <source>
        <dbReference type="Google" id="ProtNLM"/>
    </source>
</evidence>
<evidence type="ECO:0000256" key="2">
    <source>
        <dbReference type="SAM" id="Phobius"/>
    </source>
</evidence>
<feature type="transmembrane region" description="Helical" evidence="2">
    <location>
        <begin position="50"/>
        <end position="68"/>
    </location>
</feature>
<reference evidence="4" key="1">
    <citation type="journal article" date="2019" name="Int. J. Syst. Evol. Microbiol.">
        <title>The Global Catalogue of Microorganisms (GCM) 10K type strain sequencing project: providing services to taxonomists for standard genome sequencing and annotation.</title>
        <authorList>
            <consortium name="The Broad Institute Genomics Platform"/>
            <consortium name="The Broad Institute Genome Sequencing Center for Infectious Disease"/>
            <person name="Wu L."/>
            <person name="Ma J."/>
        </authorList>
    </citation>
    <scope>NUCLEOTIDE SEQUENCE [LARGE SCALE GENOMIC DNA]</scope>
    <source>
        <strain evidence="4">NBRC 108565</strain>
    </source>
</reference>
<dbReference type="RefSeq" id="WP_286217324.1">
    <property type="nucleotide sequence ID" value="NZ_AP027729.1"/>
</dbReference>
<feature type="transmembrane region" description="Helical" evidence="2">
    <location>
        <begin position="74"/>
        <end position="95"/>
    </location>
</feature>
<feature type="transmembrane region" description="Helical" evidence="2">
    <location>
        <begin position="134"/>
        <end position="153"/>
    </location>
</feature>
<keyword evidence="2" id="KW-0812">Transmembrane</keyword>
<evidence type="ECO:0000313" key="3">
    <source>
        <dbReference type="EMBL" id="BDZ42959.1"/>
    </source>
</evidence>
<keyword evidence="2" id="KW-1133">Transmembrane helix</keyword>
<feature type="region of interest" description="Disordered" evidence="1">
    <location>
        <begin position="1"/>
        <end position="37"/>
    </location>
</feature>